<evidence type="ECO:0000313" key="2">
    <source>
        <dbReference type="Proteomes" id="UP000485058"/>
    </source>
</evidence>
<name>A0A6A0AG44_HAELA</name>
<comment type="caution">
    <text evidence="1">The sequence shown here is derived from an EMBL/GenBank/DDBJ whole genome shotgun (WGS) entry which is preliminary data.</text>
</comment>
<keyword evidence="1" id="KW-0808">Transferase</keyword>
<proteinExistence type="predicted"/>
<dbReference type="Proteomes" id="UP000485058">
    <property type="component" value="Unassembled WGS sequence"/>
</dbReference>
<dbReference type="GO" id="GO:0016301">
    <property type="term" value="F:kinase activity"/>
    <property type="evidence" value="ECO:0007669"/>
    <property type="project" value="UniProtKB-KW"/>
</dbReference>
<accession>A0A6A0AG44</accession>
<protein>
    <submittedName>
        <fullName evidence="1">Protein kinase domain-containing protein</fullName>
    </submittedName>
</protein>
<reference evidence="1 2" key="1">
    <citation type="submission" date="2020-02" db="EMBL/GenBank/DDBJ databases">
        <title>Draft genome sequence of Haematococcus lacustris strain NIES-144.</title>
        <authorList>
            <person name="Morimoto D."/>
            <person name="Nakagawa S."/>
            <person name="Yoshida T."/>
            <person name="Sawayama S."/>
        </authorList>
    </citation>
    <scope>NUCLEOTIDE SEQUENCE [LARGE SCALE GENOMIC DNA]</scope>
    <source>
        <strain evidence="1 2">NIES-144</strain>
    </source>
</reference>
<gene>
    <name evidence="1" type="ORF">HaLaN_30252</name>
</gene>
<feature type="non-terminal residue" evidence="1">
    <location>
        <position position="1"/>
    </location>
</feature>
<dbReference type="EMBL" id="BLLF01005480">
    <property type="protein sequence ID" value="GFH31251.1"/>
    <property type="molecule type" value="Genomic_DNA"/>
</dbReference>
<keyword evidence="1" id="KW-0418">Kinase</keyword>
<feature type="non-terminal residue" evidence="1">
    <location>
        <position position="75"/>
    </location>
</feature>
<evidence type="ECO:0000313" key="1">
    <source>
        <dbReference type="EMBL" id="GFH31251.1"/>
    </source>
</evidence>
<organism evidence="1 2">
    <name type="scientific">Haematococcus lacustris</name>
    <name type="common">Green alga</name>
    <name type="synonym">Haematococcus pluvialis</name>
    <dbReference type="NCBI Taxonomy" id="44745"/>
    <lineage>
        <taxon>Eukaryota</taxon>
        <taxon>Viridiplantae</taxon>
        <taxon>Chlorophyta</taxon>
        <taxon>core chlorophytes</taxon>
        <taxon>Chlorophyceae</taxon>
        <taxon>CS clade</taxon>
        <taxon>Chlamydomonadales</taxon>
        <taxon>Haematococcaceae</taxon>
        <taxon>Haematococcus</taxon>
    </lineage>
</organism>
<keyword evidence="2" id="KW-1185">Reference proteome</keyword>
<dbReference type="AlphaFoldDB" id="A0A6A0AG44"/>
<sequence length="75" mass="8058">MEHNAAGRVGADSIVALLRNKLPEDEVNLAVQETLMDTAMGHSDGLDFDAFERFLRFGSYQDLSGGSPASAGRCK</sequence>